<proteinExistence type="predicted"/>
<organism evidence="1 2">
    <name type="scientific">Bartonella japonica</name>
    <dbReference type="NCBI Taxonomy" id="357761"/>
    <lineage>
        <taxon>Bacteria</taxon>
        <taxon>Pseudomonadati</taxon>
        <taxon>Pseudomonadota</taxon>
        <taxon>Alphaproteobacteria</taxon>
        <taxon>Hyphomicrobiales</taxon>
        <taxon>Bartonellaceae</taxon>
        <taxon>Bartonella</taxon>
    </lineage>
</organism>
<dbReference type="Pfam" id="PF14384">
    <property type="entry name" value="BrnA_antitoxin"/>
    <property type="match status" value="1"/>
</dbReference>
<sequence length="101" mass="11647">MKKKIRYEIDVGNLSPLTDKQRVEIKKLAVMPDSTIDHSDIPPLDDAFWKNAVRNPFYKPTKTVTTVRVDSDVLAWLKSQGKGYQTRINAILRDAMLRSMR</sequence>
<dbReference type="InterPro" id="IPR025528">
    <property type="entry name" value="BrnA_antitoxin"/>
</dbReference>
<reference evidence="1 2" key="1">
    <citation type="submission" date="2024-06" db="EMBL/GenBank/DDBJ databases">
        <title>Genomic Encyclopedia of Type Strains, Phase IV (KMG-IV): sequencing the most valuable type-strain genomes for metagenomic binning, comparative biology and taxonomic classification.</title>
        <authorList>
            <person name="Goeker M."/>
        </authorList>
    </citation>
    <scope>NUCLEOTIDE SEQUENCE [LARGE SCALE GENOMIC DNA]</scope>
    <source>
        <strain evidence="1 2">DSM 23650</strain>
    </source>
</reference>
<comment type="caution">
    <text evidence="1">The sequence shown here is derived from an EMBL/GenBank/DDBJ whole genome shotgun (WGS) entry which is preliminary data.</text>
</comment>
<dbReference type="RefSeq" id="WP_354187616.1">
    <property type="nucleotide sequence ID" value="NZ_JBEPLT010000059.1"/>
</dbReference>
<protein>
    <submittedName>
        <fullName evidence="1">Uncharacterized protein (DUF4415 family)</fullName>
    </submittedName>
</protein>
<gene>
    <name evidence="1" type="ORF">ABID39_001641</name>
</gene>
<keyword evidence="2" id="KW-1185">Reference proteome</keyword>
<accession>A0ABV2FQS7</accession>
<name>A0ABV2FQS7_9HYPH</name>
<evidence type="ECO:0000313" key="1">
    <source>
        <dbReference type="EMBL" id="MET3560925.1"/>
    </source>
</evidence>
<dbReference type="Proteomes" id="UP001549112">
    <property type="component" value="Unassembled WGS sequence"/>
</dbReference>
<evidence type="ECO:0000313" key="2">
    <source>
        <dbReference type="Proteomes" id="UP001549112"/>
    </source>
</evidence>
<dbReference type="EMBL" id="JBEPLT010000059">
    <property type="protein sequence ID" value="MET3560925.1"/>
    <property type="molecule type" value="Genomic_DNA"/>
</dbReference>